<feature type="compositionally biased region" description="Low complexity" evidence="1">
    <location>
        <begin position="427"/>
        <end position="459"/>
    </location>
</feature>
<feature type="compositionally biased region" description="Basic and acidic residues" evidence="1">
    <location>
        <begin position="579"/>
        <end position="592"/>
    </location>
</feature>
<dbReference type="Proteomes" id="UP000002630">
    <property type="component" value="Linkage Group LG02"/>
</dbReference>
<feature type="region of interest" description="Disordered" evidence="1">
    <location>
        <begin position="310"/>
        <end position="340"/>
    </location>
</feature>
<organism evidence="2 3">
    <name type="scientific">Ectocarpus siliculosus</name>
    <name type="common">Brown alga</name>
    <name type="synonym">Conferva siliculosa</name>
    <dbReference type="NCBI Taxonomy" id="2880"/>
    <lineage>
        <taxon>Eukaryota</taxon>
        <taxon>Sar</taxon>
        <taxon>Stramenopiles</taxon>
        <taxon>Ochrophyta</taxon>
        <taxon>PX clade</taxon>
        <taxon>Phaeophyceae</taxon>
        <taxon>Ectocarpales</taxon>
        <taxon>Ectocarpaceae</taxon>
        <taxon>Ectocarpus</taxon>
    </lineage>
</organism>
<dbReference type="InParanoid" id="D8LF96"/>
<feature type="compositionally biased region" description="Low complexity" evidence="1">
    <location>
        <begin position="389"/>
        <end position="401"/>
    </location>
</feature>
<name>D8LF96_ECTSI</name>
<feature type="compositionally biased region" description="Gly residues" evidence="1">
    <location>
        <begin position="560"/>
        <end position="578"/>
    </location>
</feature>
<dbReference type="EMBL" id="FN649727">
    <property type="protein sequence ID" value="CBN78821.1"/>
    <property type="molecule type" value="Genomic_DNA"/>
</dbReference>
<protein>
    <submittedName>
        <fullName evidence="2">Uncharacterized protein</fullName>
    </submittedName>
</protein>
<feature type="region of interest" description="Disordered" evidence="1">
    <location>
        <begin position="361"/>
        <end position="401"/>
    </location>
</feature>
<keyword evidence="3" id="KW-1185">Reference proteome</keyword>
<proteinExistence type="predicted"/>
<accession>D8LF96</accession>
<feature type="compositionally biased region" description="Gly residues" evidence="1">
    <location>
        <begin position="540"/>
        <end position="551"/>
    </location>
</feature>
<dbReference type="EMBL" id="FN648032">
    <property type="protein sequence ID" value="CBN78821.1"/>
    <property type="molecule type" value="Genomic_DNA"/>
</dbReference>
<feature type="region of interest" description="Disordered" evidence="1">
    <location>
        <begin position="415"/>
        <end position="605"/>
    </location>
</feature>
<dbReference type="AlphaFoldDB" id="D8LF96"/>
<evidence type="ECO:0000313" key="2">
    <source>
        <dbReference type="EMBL" id="CBN78821.1"/>
    </source>
</evidence>
<evidence type="ECO:0000313" key="3">
    <source>
        <dbReference type="Proteomes" id="UP000002630"/>
    </source>
</evidence>
<reference evidence="2 3" key="1">
    <citation type="journal article" date="2010" name="Nature">
        <title>The Ectocarpus genome and the independent evolution of multicellularity in brown algae.</title>
        <authorList>
            <person name="Cock J.M."/>
            <person name="Sterck L."/>
            <person name="Rouze P."/>
            <person name="Scornet D."/>
            <person name="Allen A.E."/>
            <person name="Amoutzias G."/>
            <person name="Anthouard V."/>
            <person name="Artiguenave F."/>
            <person name="Aury J.M."/>
            <person name="Badger J.H."/>
            <person name="Beszteri B."/>
            <person name="Billiau K."/>
            <person name="Bonnet E."/>
            <person name="Bothwell J.H."/>
            <person name="Bowler C."/>
            <person name="Boyen C."/>
            <person name="Brownlee C."/>
            <person name="Carrano C.J."/>
            <person name="Charrier B."/>
            <person name="Cho G.Y."/>
            <person name="Coelho S.M."/>
            <person name="Collen J."/>
            <person name="Corre E."/>
            <person name="Da Silva C."/>
            <person name="Delage L."/>
            <person name="Delaroque N."/>
            <person name="Dittami S.M."/>
            <person name="Doulbeau S."/>
            <person name="Elias M."/>
            <person name="Farnham G."/>
            <person name="Gachon C.M."/>
            <person name="Gschloessl B."/>
            <person name="Heesch S."/>
            <person name="Jabbari K."/>
            <person name="Jubin C."/>
            <person name="Kawai H."/>
            <person name="Kimura K."/>
            <person name="Kloareg B."/>
            <person name="Kupper F.C."/>
            <person name="Lang D."/>
            <person name="Le Bail A."/>
            <person name="Leblanc C."/>
            <person name="Lerouge P."/>
            <person name="Lohr M."/>
            <person name="Lopez P.J."/>
            <person name="Martens C."/>
            <person name="Maumus F."/>
            <person name="Michel G."/>
            <person name="Miranda-Saavedra D."/>
            <person name="Morales J."/>
            <person name="Moreau H."/>
            <person name="Motomura T."/>
            <person name="Nagasato C."/>
            <person name="Napoli C.A."/>
            <person name="Nelson D.R."/>
            <person name="Nyvall-Collen P."/>
            <person name="Peters A.F."/>
            <person name="Pommier C."/>
            <person name="Potin P."/>
            <person name="Poulain J."/>
            <person name="Quesneville H."/>
            <person name="Read B."/>
            <person name="Rensing S.A."/>
            <person name="Ritter A."/>
            <person name="Rousvoal S."/>
            <person name="Samanta M."/>
            <person name="Samson G."/>
            <person name="Schroeder D.C."/>
            <person name="Segurens B."/>
            <person name="Strittmatter M."/>
            <person name="Tonon T."/>
            <person name="Tregear J.W."/>
            <person name="Valentin K."/>
            <person name="von Dassow P."/>
            <person name="Yamagishi T."/>
            <person name="Van de Peer Y."/>
            <person name="Wincker P."/>
        </authorList>
    </citation>
    <scope>NUCLEOTIDE SEQUENCE [LARGE SCALE GENOMIC DNA]</scope>
    <source>
        <strain evidence="3">Ec32 / CCAP1310/4</strain>
    </source>
</reference>
<evidence type="ECO:0000256" key="1">
    <source>
        <dbReference type="SAM" id="MobiDB-lite"/>
    </source>
</evidence>
<gene>
    <name evidence="2" type="ORF">Esi_0145_0031</name>
</gene>
<sequence>MRGSEGMDSPSRSELFDAKSANERLLDGARVTPLAYAGFVPVHPSCLLDRRGRQKVSVMWGAQVIQGIKHDSVELVRGALRHEFSNPEERLEDSGPAGAAFSFANAAIFTQEQMDRVVDDLKLRTRETNAKTKRFVSDSEWLTIDQTLGETGTYASVLMSRATGGDTGLHIAITLGSLRAAQVMELVLRIAQLEEDFSRKGITARRLTAAEKASLAQLDRVVHKANEYRLFGHGLACYFVDRLSDWPALQEEARACEIEGREMLPAAQRELRLCEVMCRYLEQCEAIRDREHEILPPLTLEDLDSKADRFTGVLDPKGEGGSGGIRRQEDSGGHSGSQDRVTLSAGANAIMSARMALSIMGSTRSSGGTGGSKGDEEGGDVRREDRGQHQQQSVAAAAGSSIAGRAKGLTARIAAAQRNASDERATHSGSNSNNTTTTASSVTGEEAAAGGRTAAARGGSMPTHFQGRSLMSAEWSSKPGKGAAGRRGHPRYATKGMTPDSWTATGKDEDTLTPAAGGDLPAPSAGVGEKGTAKKEAGGRGDGCLGLGSGAAGDLSMRRGQGGSRRGRGGGAPLGGADGVRENKRGLGRDWEGLYQVRPFDDTPE</sequence>
<dbReference type="OrthoDB" id="10403071at2759"/>
<feature type="compositionally biased region" description="Basic and acidic residues" evidence="1">
    <location>
        <begin position="373"/>
        <end position="388"/>
    </location>
</feature>